<proteinExistence type="predicted"/>
<dbReference type="Proteomes" id="UP000799439">
    <property type="component" value="Unassembled WGS sequence"/>
</dbReference>
<sequence length="263" mass="28597">MASQQTWSTSTPIVLDKASLTELLELILNNHGPSSRIVICSTKEVFLSELYSAIIQDSIEQQQRADAGTSNNPINLATQNNPDSPPSSIIQQHHLLTPTLNLLSSSRTLKTAFCPDVPHTLAHLTHLSLQGPAQDTPGNTTLPILTIVNPISQHRGTISFSAQGLARFFSAAVHTAHVLGAKLVIVECGAPVSEPQQGRDGDEDLFMPPPVENVPESVWDEEVSMLNVTTKTFGAGQRGWQGRTVQLRRIAERWCEFVVAPES</sequence>
<gene>
    <name evidence="2" type="ORF">K461DRAFT_294207</name>
</gene>
<dbReference type="AlphaFoldDB" id="A0A9P4J324"/>
<accession>A0A9P4J324</accession>
<dbReference type="OrthoDB" id="5391496at2759"/>
<keyword evidence="3" id="KW-1185">Reference proteome</keyword>
<comment type="caution">
    <text evidence="2">The sequence shown here is derived from an EMBL/GenBank/DDBJ whole genome shotgun (WGS) entry which is preliminary data.</text>
</comment>
<evidence type="ECO:0000313" key="2">
    <source>
        <dbReference type="EMBL" id="KAF2152552.1"/>
    </source>
</evidence>
<name>A0A9P4J324_9PEZI</name>
<reference evidence="2" key="1">
    <citation type="journal article" date="2020" name="Stud. Mycol.">
        <title>101 Dothideomycetes genomes: a test case for predicting lifestyles and emergence of pathogens.</title>
        <authorList>
            <person name="Haridas S."/>
            <person name="Albert R."/>
            <person name="Binder M."/>
            <person name="Bloem J."/>
            <person name="Labutti K."/>
            <person name="Salamov A."/>
            <person name="Andreopoulos B."/>
            <person name="Baker S."/>
            <person name="Barry K."/>
            <person name="Bills G."/>
            <person name="Bluhm B."/>
            <person name="Cannon C."/>
            <person name="Castanera R."/>
            <person name="Culley D."/>
            <person name="Daum C."/>
            <person name="Ezra D."/>
            <person name="Gonzalez J."/>
            <person name="Henrissat B."/>
            <person name="Kuo A."/>
            <person name="Liang C."/>
            <person name="Lipzen A."/>
            <person name="Lutzoni F."/>
            <person name="Magnuson J."/>
            <person name="Mondo S."/>
            <person name="Nolan M."/>
            <person name="Ohm R."/>
            <person name="Pangilinan J."/>
            <person name="Park H.-J."/>
            <person name="Ramirez L."/>
            <person name="Alfaro M."/>
            <person name="Sun H."/>
            <person name="Tritt A."/>
            <person name="Yoshinaga Y."/>
            <person name="Zwiers L.-H."/>
            <person name="Turgeon B."/>
            <person name="Goodwin S."/>
            <person name="Spatafora J."/>
            <person name="Crous P."/>
            <person name="Grigoriev I."/>
        </authorList>
    </citation>
    <scope>NUCLEOTIDE SEQUENCE</scope>
    <source>
        <strain evidence="2">CBS 260.36</strain>
    </source>
</reference>
<dbReference type="EMBL" id="ML996086">
    <property type="protein sequence ID" value="KAF2152552.1"/>
    <property type="molecule type" value="Genomic_DNA"/>
</dbReference>
<feature type="region of interest" description="Disordered" evidence="1">
    <location>
        <begin position="62"/>
        <end position="89"/>
    </location>
</feature>
<organism evidence="2 3">
    <name type="scientific">Myriangium duriaei CBS 260.36</name>
    <dbReference type="NCBI Taxonomy" id="1168546"/>
    <lineage>
        <taxon>Eukaryota</taxon>
        <taxon>Fungi</taxon>
        <taxon>Dikarya</taxon>
        <taxon>Ascomycota</taxon>
        <taxon>Pezizomycotina</taxon>
        <taxon>Dothideomycetes</taxon>
        <taxon>Dothideomycetidae</taxon>
        <taxon>Myriangiales</taxon>
        <taxon>Myriangiaceae</taxon>
        <taxon>Myriangium</taxon>
    </lineage>
</organism>
<evidence type="ECO:0000313" key="3">
    <source>
        <dbReference type="Proteomes" id="UP000799439"/>
    </source>
</evidence>
<evidence type="ECO:0000256" key="1">
    <source>
        <dbReference type="SAM" id="MobiDB-lite"/>
    </source>
</evidence>
<protein>
    <submittedName>
        <fullName evidence="2">Uncharacterized protein</fullName>
    </submittedName>
</protein>